<keyword evidence="3 6" id="KW-1133">Transmembrane helix</keyword>
<feature type="transmembrane region" description="Helical" evidence="6">
    <location>
        <begin position="382"/>
        <end position="406"/>
    </location>
</feature>
<dbReference type="PANTHER" id="PTHR47131:SF1">
    <property type="entry name" value="CATION CHANNEL SPERM-ASSOCIATED PROTEIN 3"/>
    <property type="match status" value="1"/>
</dbReference>
<reference evidence="8" key="1">
    <citation type="submission" date="2023-08" db="EMBL/GenBank/DDBJ databases">
        <authorList>
            <person name="Chen Y."/>
            <person name="Shah S."/>
            <person name="Dougan E. K."/>
            <person name="Thang M."/>
            <person name="Chan C."/>
        </authorList>
    </citation>
    <scope>NUCLEOTIDE SEQUENCE</scope>
</reference>
<evidence type="ECO:0000256" key="1">
    <source>
        <dbReference type="ARBA" id="ARBA00004141"/>
    </source>
</evidence>
<gene>
    <name evidence="8" type="ORF">EVOR1521_LOCUS9683</name>
</gene>
<evidence type="ECO:0000259" key="7">
    <source>
        <dbReference type="PROSITE" id="PS50222"/>
    </source>
</evidence>
<dbReference type="InterPro" id="IPR005821">
    <property type="entry name" value="Ion_trans_dom"/>
</dbReference>
<accession>A0AA36I9T3</accession>
<keyword evidence="4 6" id="KW-0472">Membrane</keyword>
<dbReference type="InterPro" id="IPR011992">
    <property type="entry name" value="EF-hand-dom_pair"/>
</dbReference>
<dbReference type="SUPFAM" id="SSF47473">
    <property type="entry name" value="EF-hand"/>
    <property type="match status" value="1"/>
</dbReference>
<evidence type="ECO:0000256" key="2">
    <source>
        <dbReference type="ARBA" id="ARBA00022692"/>
    </source>
</evidence>
<dbReference type="SUPFAM" id="SSF81324">
    <property type="entry name" value="Voltage-gated potassium channels"/>
    <property type="match status" value="1"/>
</dbReference>
<dbReference type="GO" id="GO:0005245">
    <property type="term" value="F:voltage-gated calcium channel activity"/>
    <property type="evidence" value="ECO:0007669"/>
    <property type="project" value="TreeGrafter"/>
</dbReference>
<dbReference type="AlphaFoldDB" id="A0AA36I9T3"/>
<dbReference type="GO" id="GO:0048240">
    <property type="term" value="P:sperm capacitation"/>
    <property type="evidence" value="ECO:0007669"/>
    <property type="project" value="TreeGrafter"/>
</dbReference>
<feature type="transmembrane region" description="Helical" evidence="6">
    <location>
        <begin position="307"/>
        <end position="328"/>
    </location>
</feature>
<dbReference type="Pfam" id="PF00520">
    <property type="entry name" value="Ion_trans"/>
    <property type="match status" value="1"/>
</dbReference>
<protein>
    <recommendedName>
        <fullName evidence="7">EF-hand domain-containing protein</fullName>
    </recommendedName>
</protein>
<dbReference type="Gene3D" id="1.10.238.10">
    <property type="entry name" value="EF-hand"/>
    <property type="match status" value="1"/>
</dbReference>
<sequence>MELNEGFLEELLGLLAEQHAALVGLIQDHRDQLQDARRELPATWPGPGAQLCAVVSRPVPLDESADPVPESPWKTGEPSQSPSPDVQAEHCSYVALKSKSSGTLKTVSFASEGSQEAMHLPVPSCRVSASISTSVKPADFHLTERSVSAAALWRRKMRSVLDFVAAGMVGLNCLLLMVELELEGRAVGARLGTVQEANDFDTLVVKFQVVDNVFIFIFTAELLARIGLDWPDGFRDVANWFDFGLILAGLADWVLMAHRRQGPSSTMRVVRALKSMRALRLLRSFRFVRGLRLLVQACQCFLPSLCWAMVLLGVFMSVGALILGNLLLDFSADEGKPMEDRLFIWDRYGTTYRAMYTLYEITLSGSWPTNVRPVLTKVSHSYVLFFLVYITIVVFAIIRVISAIFLKDTLDAAQSDAENLVVERLRKKDEYVQKLAGVFRAIDRSGDGMITEDRLSDMLSHPKVAAYFQTLDVDVQESKALFHIIDNGDGELTLDEFIDGIMRCKGQARSIDLLTVRTELRALDTKIAEVLRKLQKVQRKAG</sequence>
<dbReference type="GO" id="GO:0005509">
    <property type="term" value="F:calcium ion binding"/>
    <property type="evidence" value="ECO:0007669"/>
    <property type="project" value="InterPro"/>
</dbReference>
<dbReference type="CDD" id="cd00051">
    <property type="entry name" value="EFh"/>
    <property type="match status" value="1"/>
</dbReference>
<evidence type="ECO:0000256" key="3">
    <source>
        <dbReference type="ARBA" id="ARBA00022989"/>
    </source>
</evidence>
<feature type="domain" description="EF-hand" evidence="7">
    <location>
        <begin position="430"/>
        <end position="465"/>
    </location>
</feature>
<dbReference type="GO" id="GO:0006814">
    <property type="term" value="P:sodium ion transport"/>
    <property type="evidence" value="ECO:0007669"/>
    <property type="project" value="TreeGrafter"/>
</dbReference>
<comment type="caution">
    <text evidence="8">The sequence shown here is derived from an EMBL/GenBank/DDBJ whole genome shotgun (WGS) entry which is preliminary data.</text>
</comment>
<evidence type="ECO:0000256" key="6">
    <source>
        <dbReference type="SAM" id="Phobius"/>
    </source>
</evidence>
<dbReference type="Proteomes" id="UP001178507">
    <property type="component" value="Unassembled WGS sequence"/>
</dbReference>
<dbReference type="GO" id="GO:0030317">
    <property type="term" value="P:flagellated sperm motility"/>
    <property type="evidence" value="ECO:0007669"/>
    <property type="project" value="TreeGrafter"/>
</dbReference>
<keyword evidence="9" id="KW-1185">Reference proteome</keyword>
<dbReference type="GO" id="GO:0001669">
    <property type="term" value="C:acrosomal vesicle"/>
    <property type="evidence" value="ECO:0007669"/>
    <property type="project" value="TreeGrafter"/>
</dbReference>
<proteinExistence type="predicted"/>
<dbReference type="PROSITE" id="PS50222">
    <property type="entry name" value="EF_HAND_2"/>
    <property type="match status" value="1"/>
</dbReference>
<dbReference type="InterPro" id="IPR002048">
    <property type="entry name" value="EF_hand_dom"/>
</dbReference>
<organism evidence="8 9">
    <name type="scientific">Effrenium voratum</name>
    <dbReference type="NCBI Taxonomy" id="2562239"/>
    <lineage>
        <taxon>Eukaryota</taxon>
        <taxon>Sar</taxon>
        <taxon>Alveolata</taxon>
        <taxon>Dinophyceae</taxon>
        <taxon>Suessiales</taxon>
        <taxon>Symbiodiniaceae</taxon>
        <taxon>Effrenium</taxon>
    </lineage>
</organism>
<dbReference type="PANTHER" id="PTHR47131">
    <property type="entry name" value="CATION CHANNEL SPERM-ASSOCIATED PROTEIN 3"/>
    <property type="match status" value="1"/>
</dbReference>
<dbReference type="EMBL" id="CAUJNA010000890">
    <property type="protein sequence ID" value="CAJ1382279.1"/>
    <property type="molecule type" value="Genomic_DNA"/>
</dbReference>
<feature type="region of interest" description="Disordered" evidence="5">
    <location>
        <begin position="60"/>
        <end position="88"/>
    </location>
</feature>
<dbReference type="Gene3D" id="1.20.120.350">
    <property type="entry name" value="Voltage-gated potassium channels. Chain C"/>
    <property type="match status" value="1"/>
</dbReference>
<dbReference type="GO" id="GO:0036128">
    <property type="term" value="C:CatSper complex"/>
    <property type="evidence" value="ECO:0007669"/>
    <property type="project" value="TreeGrafter"/>
</dbReference>
<dbReference type="Gene3D" id="1.10.287.70">
    <property type="match status" value="1"/>
</dbReference>
<dbReference type="InterPro" id="IPR027359">
    <property type="entry name" value="Volt_channel_dom_sf"/>
</dbReference>
<evidence type="ECO:0000256" key="4">
    <source>
        <dbReference type="ARBA" id="ARBA00023136"/>
    </source>
</evidence>
<comment type="subcellular location">
    <subcellularLocation>
        <location evidence="1">Membrane</location>
        <topology evidence="1">Multi-pass membrane protein</topology>
    </subcellularLocation>
</comment>
<keyword evidence="2 6" id="KW-0812">Transmembrane</keyword>
<name>A0AA36I9T3_9DINO</name>
<evidence type="ECO:0000313" key="8">
    <source>
        <dbReference type="EMBL" id="CAJ1382279.1"/>
    </source>
</evidence>
<evidence type="ECO:0000256" key="5">
    <source>
        <dbReference type="SAM" id="MobiDB-lite"/>
    </source>
</evidence>
<evidence type="ECO:0000313" key="9">
    <source>
        <dbReference type="Proteomes" id="UP001178507"/>
    </source>
</evidence>